<sequence>MTNETSRPEAANPSGVVPVRFSAADRDSASTPVVSETVGQDVERSPFRVAVQARRAG</sequence>
<evidence type="ECO:0000256" key="1">
    <source>
        <dbReference type="SAM" id="MobiDB-lite"/>
    </source>
</evidence>
<gene>
    <name evidence="2" type="ORF">B0I33_11178</name>
</gene>
<comment type="caution">
    <text evidence="2">The sequence shown here is derived from an EMBL/GenBank/DDBJ whole genome shotgun (WGS) entry which is preliminary data.</text>
</comment>
<proteinExistence type="predicted"/>
<dbReference type="Proteomes" id="UP000238362">
    <property type="component" value="Unassembled WGS sequence"/>
</dbReference>
<dbReference type="EMBL" id="PVNH01000011">
    <property type="protein sequence ID" value="PRX44569.1"/>
    <property type="molecule type" value="Genomic_DNA"/>
</dbReference>
<accession>A0A2T0LN34</accession>
<evidence type="ECO:0000313" key="2">
    <source>
        <dbReference type="EMBL" id="PRX44569.1"/>
    </source>
</evidence>
<organism evidence="2 3">
    <name type="scientific">Prauserella shujinwangii</name>
    <dbReference type="NCBI Taxonomy" id="1453103"/>
    <lineage>
        <taxon>Bacteria</taxon>
        <taxon>Bacillati</taxon>
        <taxon>Actinomycetota</taxon>
        <taxon>Actinomycetes</taxon>
        <taxon>Pseudonocardiales</taxon>
        <taxon>Pseudonocardiaceae</taxon>
        <taxon>Prauserella</taxon>
    </lineage>
</organism>
<feature type="region of interest" description="Disordered" evidence="1">
    <location>
        <begin position="1"/>
        <end position="37"/>
    </location>
</feature>
<dbReference type="RefSeq" id="WP_181193438.1">
    <property type="nucleotide sequence ID" value="NZ_PVNH01000011.1"/>
</dbReference>
<reference evidence="2 3" key="1">
    <citation type="submission" date="2018-03" db="EMBL/GenBank/DDBJ databases">
        <title>Genomic Encyclopedia of Type Strains, Phase III (KMG-III): the genomes of soil and plant-associated and newly described type strains.</title>
        <authorList>
            <person name="Whitman W."/>
        </authorList>
    </citation>
    <scope>NUCLEOTIDE SEQUENCE [LARGE SCALE GENOMIC DNA]</scope>
    <source>
        <strain evidence="2 3">CGMCC 4.7125</strain>
    </source>
</reference>
<name>A0A2T0LN34_9PSEU</name>
<keyword evidence="3" id="KW-1185">Reference proteome</keyword>
<protein>
    <submittedName>
        <fullName evidence="2">Uncharacterized protein</fullName>
    </submittedName>
</protein>
<dbReference type="AlphaFoldDB" id="A0A2T0LN34"/>
<evidence type="ECO:0000313" key="3">
    <source>
        <dbReference type="Proteomes" id="UP000238362"/>
    </source>
</evidence>